<evidence type="ECO:0000313" key="2">
    <source>
        <dbReference type="EMBL" id="AOV17482.1"/>
    </source>
</evidence>
<evidence type="ECO:0000256" key="1">
    <source>
        <dbReference type="SAM" id="MobiDB-lite"/>
    </source>
</evidence>
<dbReference type="KEGG" id="aaeo:BJI67_10795"/>
<gene>
    <name evidence="2" type="ORF">BJI67_10795</name>
</gene>
<accession>A0A1D8K957</accession>
<protein>
    <submittedName>
        <fullName evidence="2">Uncharacterized protein</fullName>
    </submittedName>
</protein>
<dbReference type="InterPro" id="IPR031618">
    <property type="entry name" value="T4SS_TraI"/>
</dbReference>
<organism evidence="2 3">
    <name type="scientific">Acidihalobacter aeolianus</name>
    <dbReference type="NCBI Taxonomy" id="2792603"/>
    <lineage>
        <taxon>Bacteria</taxon>
        <taxon>Pseudomonadati</taxon>
        <taxon>Pseudomonadota</taxon>
        <taxon>Gammaproteobacteria</taxon>
        <taxon>Chromatiales</taxon>
        <taxon>Ectothiorhodospiraceae</taxon>
        <taxon>Acidihalobacter</taxon>
    </lineage>
</organism>
<keyword evidence="3" id="KW-1185">Reference proteome</keyword>
<dbReference type="AlphaFoldDB" id="A0A1D8K957"/>
<dbReference type="Proteomes" id="UP000095342">
    <property type="component" value="Chromosome"/>
</dbReference>
<evidence type="ECO:0000313" key="3">
    <source>
        <dbReference type="Proteomes" id="UP000095342"/>
    </source>
</evidence>
<dbReference type="EMBL" id="CP017448">
    <property type="protein sequence ID" value="AOV17482.1"/>
    <property type="molecule type" value="Genomic_DNA"/>
</dbReference>
<dbReference type="Pfam" id="PF16932">
    <property type="entry name" value="T4SS_TraI"/>
    <property type="match status" value="2"/>
</dbReference>
<name>A0A1D8K957_9GAMM</name>
<proteinExistence type="predicted"/>
<reference evidence="2 3" key="1">
    <citation type="submission" date="2016-09" db="EMBL/GenBank/DDBJ databases">
        <title>Acidihalobacter prosperus V6 (DSM14174).</title>
        <authorList>
            <person name="Khaleque H.N."/>
            <person name="Ramsay J.P."/>
            <person name="Murphy R.J.T."/>
            <person name="Kaksonen A.H."/>
            <person name="Boxall N.J."/>
            <person name="Watkin E.L.J."/>
        </authorList>
    </citation>
    <scope>NUCLEOTIDE SEQUENCE [LARGE SCALE GENOMIC DNA]</scope>
    <source>
        <strain evidence="2 3">V6</strain>
    </source>
</reference>
<feature type="region of interest" description="Disordered" evidence="1">
    <location>
        <begin position="125"/>
        <end position="146"/>
    </location>
</feature>
<sequence>MRDKAVYQAAETYSAQVAYCHQAKVLMAFTNNEKAQLDAAYDFASLLLDGGRVLPPVIEQDDASYRQQGNDMAVTAQTTWHILRQARIVSTAPNWRNYLYLVCTPPLKPNPVLLPGGAGGSSGASSASSGSFGVGSSGDSGEPRFSSDEAAWRAGAKMGWKLGIEQADEAFDLGLHRLTRDYAGMPRFWWLDHRGVVSTPILAKGEVGVKVDGRTLSVGETVFRLTAGANWRKASSWRPVIQGSDE</sequence>